<dbReference type="PROSITE" id="PS00012">
    <property type="entry name" value="PHOSPHOPANTETHEINE"/>
    <property type="match status" value="1"/>
</dbReference>
<dbReference type="PROSITE" id="PS52004">
    <property type="entry name" value="KS3_2"/>
    <property type="match status" value="1"/>
</dbReference>
<evidence type="ECO:0000256" key="2">
    <source>
        <dbReference type="ARBA" id="ARBA00004792"/>
    </source>
</evidence>
<dbReference type="InterPro" id="IPR049551">
    <property type="entry name" value="PKS_DH_C"/>
</dbReference>
<feature type="region of interest" description="Disordered" evidence="10">
    <location>
        <begin position="1026"/>
        <end position="1045"/>
    </location>
</feature>
<dbReference type="InterPro" id="IPR042104">
    <property type="entry name" value="PKS_dehydratase_sf"/>
</dbReference>
<dbReference type="PROSITE" id="PS00606">
    <property type="entry name" value="KS3_1"/>
    <property type="match status" value="1"/>
</dbReference>
<dbReference type="PANTHER" id="PTHR43775">
    <property type="entry name" value="FATTY ACID SYNTHASE"/>
    <property type="match status" value="1"/>
</dbReference>
<reference evidence="15" key="2">
    <citation type="submission" date="2015-07" db="EMBL/GenBank/DDBJ databases">
        <authorList>
            <person name="Noorani M."/>
        </authorList>
    </citation>
    <scope>NUCLEOTIDE SEQUENCE [LARGE SCALE GENOMIC DNA]</scope>
    <source>
        <strain evidence="15">ATCC 27428</strain>
    </source>
</reference>
<dbReference type="InterPro" id="IPR057326">
    <property type="entry name" value="KR_dom"/>
</dbReference>
<evidence type="ECO:0000256" key="7">
    <source>
        <dbReference type="ARBA" id="ARBA00023268"/>
    </source>
</evidence>
<dbReference type="GO" id="GO:0033068">
    <property type="term" value="P:macrolide biosynthetic process"/>
    <property type="evidence" value="ECO:0007669"/>
    <property type="project" value="UniProtKB-ARBA"/>
</dbReference>
<evidence type="ECO:0000256" key="8">
    <source>
        <dbReference type="ARBA" id="ARBA00023315"/>
    </source>
</evidence>
<dbReference type="SMART" id="SM00827">
    <property type="entry name" value="PKS_AT"/>
    <property type="match status" value="1"/>
</dbReference>
<dbReference type="InterPro" id="IPR014043">
    <property type="entry name" value="Acyl_transferase_dom"/>
</dbReference>
<dbReference type="InterPro" id="IPR001227">
    <property type="entry name" value="Ac_transferase_dom_sf"/>
</dbReference>
<dbReference type="SUPFAM" id="SSF53901">
    <property type="entry name" value="Thiolase-like"/>
    <property type="match status" value="1"/>
</dbReference>
<dbReference type="FunFam" id="3.40.366.10:FF:000002">
    <property type="entry name" value="Probable polyketide synthase 2"/>
    <property type="match status" value="1"/>
</dbReference>
<dbReference type="Pfam" id="PF00109">
    <property type="entry name" value="ketoacyl-synt"/>
    <property type="match status" value="1"/>
</dbReference>
<evidence type="ECO:0000256" key="5">
    <source>
        <dbReference type="ARBA" id="ARBA00022679"/>
    </source>
</evidence>
<reference evidence="16" key="1">
    <citation type="submission" date="2015-07" db="EMBL/GenBank/DDBJ databases">
        <authorList>
            <person name="Graham D.E."/>
            <person name="Giannone R.J."/>
            <person name="Gulvik C.A."/>
            <person name="Hettich R.L."/>
            <person name="Klingeman D.M."/>
            <person name="Mahan K.M."/>
            <person name="Parry R.J."/>
            <person name="Spain J.C."/>
        </authorList>
    </citation>
    <scope>NUCLEOTIDE SEQUENCE [LARGE SCALE GENOMIC DNA]</scope>
    <source>
        <strain evidence="16">ATCC 27428</strain>
    </source>
</reference>
<dbReference type="SMART" id="SM00823">
    <property type="entry name" value="PKS_PP"/>
    <property type="match status" value="1"/>
</dbReference>
<dbReference type="InterPro" id="IPR050091">
    <property type="entry name" value="PKS_NRPS_Biosynth_Enz"/>
</dbReference>
<dbReference type="InterPro" id="IPR049552">
    <property type="entry name" value="PKS_DH_N"/>
</dbReference>
<dbReference type="Pfam" id="PF02801">
    <property type="entry name" value="Ketoacyl-synt_C"/>
    <property type="match status" value="1"/>
</dbReference>
<evidence type="ECO:0000259" key="12">
    <source>
        <dbReference type="PROSITE" id="PS52004"/>
    </source>
</evidence>
<dbReference type="Proteomes" id="UP000235945">
    <property type="component" value="Unassembled WGS sequence"/>
</dbReference>
<protein>
    <submittedName>
        <fullName evidence="14">Acyl transferase domain-containing protein</fullName>
    </submittedName>
</protein>
<dbReference type="InterPro" id="IPR018201">
    <property type="entry name" value="Ketoacyl_synth_AS"/>
</dbReference>
<dbReference type="FunFam" id="1.10.1200.10:FF:000007">
    <property type="entry name" value="Probable polyketide synthase pks17"/>
    <property type="match status" value="1"/>
</dbReference>
<dbReference type="Gene3D" id="3.40.47.10">
    <property type="match status" value="1"/>
</dbReference>
<dbReference type="Pfam" id="PF08659">
    <property type="entry name" value="KR"/>
    <property type="match status" value="1"/>
</dbReference>
<keyword evidence="7" id="KW-0511">Multifunctional enzyme</keyword>
<feature type="region of interest" description="Disordered" evidence="10">
    <location>
        <begin position="1746"/>
        <end position="1772"/>
    </location>
</feature>
<dbReference type="InterPro" id="IPR016035">
    <property type="entry name" value="Acyl_Trfase/lysoPLipase"/>
</dbReference>
<dbReference type="GO" id="GO:0006633">
    <property type="term" value="P:fatty acid biosynthetic process"/>
    <property type="evidence" value="ECO:0007669"/>
    <property type="project" value="InterPro"/>
</dbReference>
<evidence type="ECO:0000313" key="15">
    <source>
        <dbReference type="EMBL" id="PNE32969.1"/>
    </source>
</evidence>
<name>A0A2N8NW33_STREU</name>
<dbReference type="Proteomes" id="UP000528608">
    <property type="component" value="Unassembled WGS sequence"/>
</dbReference>
<keyword evidence="6" id="KW-0045">Antibiotic biosynthesis</keyword>
<evidence type="ECO:0000256" key="3">
    <source>
        <dbReference type="ARBA" id="ARBA00022450"/>
    </source>
</evidence>
<dbReference type="Pfam" id="PF00550">
    <property type="entry name" value="PP-binding"/>
    <property type="match status" value="1"/>
</dbReference>
<dbReference type="InterPro" id="IPR049900">
    <property type="entry name" value="PKS_mFAS_DH"/>
</dbReference>
<dbReference type="Pfam" id="PF00698">
    <property type="entry name" value="Acyl_transf_1"/>
    <property type="match status" value="1"/>
</dbReference>
<feature type="domain" description="Ketosynthase family 3 (KS3)" evidence="12">
    <location>
        <begin position="34"/>
        <end position="460"/>
    </location>
</feature>
<dbReference type="SUPFAM" id="SSF55048">
    <property type="entry name" value="Probable ACP-binding domain of malonyl-CoA ACP transacylase"/>
    <property type="match status" value="1"/>
</dbReference>
<dbReference type="GO" id="GO:0004312">
    <property type="term" value="F:fatty acid synthase activity"/>
    <property type="evidence" value="ECO:0007669"/>
    <property type="project" value="TreeGrafter"/>
</dbReference>
<dbReference type="EMBL" id="JACHJF010000006">
    <property type="protein sequence ID" value="MBB5119060.1"/>
    <property type="molecule type" value="Genomic_DNA"/>
</dbReference>
<evidence type="ECO:0000256" key="6">
    <source>
        <dbReference type="ARBA" id="ARBA00023194"/>
    </source>
</evidence>
<dbReference type="PROSITE" id="PS50075">
    <property type="entry name" value="CARRIER"/>
    <property type="match status" value="1"/>
</dbReference>
<dbReference type="InterPro" id="IPR016039">
    <property type="entry name" value="Thiolase-like"/>
</dbReference>
<dbReference type="PROSITE" id="PS52019">
    <property type="entry name" value="PKS_MFAS_DH"/>
    <property type="match status" value="1"/>
</dbReference>
<dbReference type="InterPro" id="IPR020841">
    <property type="entry name" value="PKS_Beta-ketoAc_synthase_dom"/>
</dbReference>
<dbReference type="InterPro" id="IPR032821">
    <property type="entry name" value="PKS_assoc"/>
</dbReference>
<dbReference type="SMART" id="SM00822">
    <property type="entry name" value="PKS_KR"/>
    <property type="match status" value="1"/>
</dbReference>
<comment type="pathway">
    <text evidence="2">Antibiotic biosynthesis.</text>
</comment>
<evidence type="ECO:0000256" key="4">
    <source>
        <dbReference type="ARBA" id="ARBA00022553"/>
    </source>
</evidence>
<reference evidence="14 17" key="3">
    <citation type="submission" date="2020-08" db="EMBL/GenBank/DDBJ databases">
        <title>Genomic Encyclopedia of Type Strains, Phase III (KMG-III): the genomes of soil and plant-associated and newly described type strains.</title>
        <authorList>
            <person name="Whitman W."/>
        </authorList>
    </citation>
    <scope>NUCLEOTIDE SEQUENCE [LARGE SCALE GENOMIC DNA]</scope>
    <source>
        <strain evidence="14 17">CECT 3259</strain>
    </source>
</reference>
<keyword evidence="16" id="KW-1185">Reference proteome</keyword>
<dbReference type="InterPro" id="IPR015083">
    <property type="entry name" value="NorB/c/GfsB-D-like_docking"/>
</dbReference>
<keyword evidence="5 14" id="KW-0808">Transferase</keyword>
<feature type="compositionally biased region" description="Basic and acidic residues" evidence="10">
    <location>
        <begin position="1029"/>
        <end position="1044"/>
    </location>
</feature>
<dbReference type="Gene3D" id="3.40.366.10">
    <property type="entry name" value="Malonyl-Coenzyme A Acyl Carrier Protein, domain 2"/>
    <property type="match status" value="1"/>
</dbReference>
<feature type="domain" description="PKS/mFAS DH" evidence="13">
    <location>
        <begin position="934"/>
        <end position="1226"/>
    </location>
</feature>
<keyword evidence="3" id="KW-0596">Phosphopantetheine</keyword>
<dbReference type="InterPro" id="IPR014030">
    <property type="entry name" value="Ketoacyl_synth_N"/>
</dbReference>
<dbReference type="InterPro" id="IPR009081">
    <property type="entry name" value="PP-bd_ACP"/>
</dbReference>
<proteinExistence type="predicted"/>
<dbReference type="RefSeq" id="WP_102919076.1">
    <property type="nucleotide sequence ID" value="NZ_JACHJF010000006.1"/>
</dbReference>
<evidence type="ECO:0000259" key="13">
    <source>
        <dbReference type="PROSITE" id="PS52019"/>
    </source>
</evidence>
<dbReference type="Pfam" id="PF14765">
    <property type="entry name" value="PS-DH"/>
    <property type="match status" value="1"/>
</dbReference>
<feature type="active site" description="Proton acceptor; for dehydratase activity" evidence="9">
    <location>
        <position position="966"/>
    </location>
</feature>
<dbReference type="Pfam" id="PF21089">
    <property type="entry name" value="PKS_DH_N"/>
    <property type="match status" value="1"/>
</dbReference>
<dbReference type="InterPro" id="IPR006162">
    <property type="entry name" value="Ppantetheine_attach_site"/>
</dbReference>
<evidence type="ECO:0000313" key="17">
    <source>
        <dbReference type="Proteomes" id="UP000528608"/>
    </source>
</evidence>
<dbReference type="CDD" id="cd00833">
    <property type="entry name" value="PKS"/>
    <property type="match status" value="1"/>
</dbReference>
<dbReference type="SMART" id="SM00826">
    <property type="entry name" value="PKS_DH"/>
    <property type="match status" value="1"/>
</dbReference>
<dbReference type="InterPro" id="IPR016036">
    <property type="entry name" value="Malonyl_transacylase_ACP-bd"/>
</dbReference>
<feature type="region of interest" description="C-terminal hotdog fold" evidence="9">
    <location>
        <begin position="1081"/>
        <end position="1226"/>
    </location>
</feature>
<dbReference type="Pfam" id="PF16197">
    <property type="entry name" value="KAsynt_C_assoc"/>
    <property type="match status" value="1"/>
</dbReference>
<feature type="region of interest" description="N-terminal hotdog fold" evidence="9">
    <location>
        <begin position="934"/>
        <end position="1062"/>
    </location>
</feature>
<evidence type="ECO:0000256" key="10">
    <source>
        <dbReference type="SAM" id="MobiDB-lite"/>
    </source>
</evidence>
<evidence type="ECO:0000313" key="14">
    <source>
        <dbReference type="EMBL" id="MBB5119060.1"/>
    </source>
</evidence>
<gene>
    <name evidence="15" type="ORF">AF335_15840</name>
    <name evidence="14" type="ORF">FHS36_002493</name>
</gene>
<dbReference type="GO" id="GO:0004315">
    <property type="term" value="F:3-oxoacyl-[acyl-carrier-protein] synthase activity"/>
    <property type="evidence" value="ECO:0007669"/>
    <property type="project" value="InterPro"/>
</dbReference>
<feature type="domain" description="Carrier" evidence="11">
    <location>
        <begin position="1790"/>
        <end position="1865"/>
    </location>
</feature>
<dbReference type="Pfam" id="PF08990">
    <property type="entry name" value="Docking"/>
    <property type="match status" value="1"/>
</dbReference>
<dbReference type="Gene3D" id="3.40.50.11460">
    <property type="match status" value="1"/>
</dbReference>
<evidence type="ECO:0000313" key="16">
    <source>
        <dbReference type="Proteomes" id="UP000235945"/>
    </source>
</evidence>
<evidence type="ECO:0000256" key="1">
    <source>
        <dbReference type="ARBA" id="ARBA00001957"/>
    </source>
</evidence>
<evidence type="ECO:0000259" key="11">
    <source>
        <dbReference type="PROSITE" id="PS50075"/>
    </source>
</evidence>
<accession>A0A2N8NW33</accession>
<sequence length="1957" mass="200969">MNTENDKIRSYLKRATTELHRTKTRLAELEAAGREPIAIVGMACRYPGGVASPEDLWDLVAGGTDAISPFPTDRGWDADGLYDPDPDAPGKSYVREGGFLHDAGDFDPEFFGMSPREATAVDPQQRLLLETSWEALERAGIVPESLRGTRTGVFTGVMYDEYGSRFDPAPAEFEGYLVNGSAGSIASGRVAYTLGLQGPALTVDTACSSSLVALHLAVQSLRRGECDLALAGGVTVLASPTVFVEFSRQRGLAADGRCKAFAEGADGTAWSEGAGVLLVERLSDARRNGHRVLAVVRGTAVNQDGASNGLTAPSGPAQQKVIQDALADAGLTPGEVDAVEAHGTGTALGDPIEAGALLATYGRDRDAGPLWLGSLKSNIGHAQAAAGVGGVIKMVQAMRHGLLPRTLHADSPTSRVDWTSGAVELLREARPWEGRADRPRRAGVSAFGVSGTNAHVIVEEPATTEAPAEAPVTEPPAVFAWPVSARTEPALRAQAVRLRGHLEGLPAAFSPLDVGHALVTTRASFGERAVVLGRDGGELLAGLDVLAAGGEAAGVVRGTAVRGSRVAVLFAGQGAQRAGMGSELCASDGVFAAALDEVCAELGPVDGHSLRDVMFGDDPGLLDRTEFTQPALFALEVALFRAMEARGLRADVVLGHSVGEIAAACVAGVFSLSDAARLVVARGRLMGVLPSGGAMLSVRAPESGLPELPSGVSVAAVNGPASVVLSGEKEALEPVAAHLAEQGVRTSWLSVSHAFHSSLMDPMLEEFRQVAATVEFHEPRLTVVSNLTGEIASSGELGTADYWVRHAREAVRFADGLRAARATGADVFLEIGPQAVLSGMAGHCFDDEPGAAPLLVPTLRRDHPEPEALATALATLHTRGHRIALLPPAPDAPYGARPDLPTYPFQRDRYWLAVPPKPVTGGDLPAAGLTAFEHPLFAAAVELPEADTTVWTGRLSSPELPWLAGHLVWDRGVVPGAALLEAVLRIGTRVGLPRVAELVLETPLTWSPDVPAQLRAVVGAPGAGGAREITLHSRPQPEDARDDGAPWTRHASGLLAPPVDGSGPDAAVFAGLAGVWPPAGARPLDVSGQYALFAAAGIGYEGAFRGLRAAWRRGDEVFAEVRLPDEYAADAARYGVHPALLDAVLHPIALLDTPAGGGHGPLPFSWTDVVCHPRTAGAGHALRVRVAPGGAGGDGAVSIAAADREGVPVLGVRALALRRVAADRLPAAPAVPLHRVDWAPLQGAAPAATAGSWAVTGPVDAATLTGLRAAGVDVRVLPGPGGTDEPAGPPAEAVVLDLTAAASGAPSPDLVDRVRTVVRRVLRAVQSPPPAGPGGTPPRLVVLTRGAAGPAGPAADPAGAAAWGLVRTAQTEQPGRFVLVDVDDRQESLRALPGLLATGATQLAVRAGRATVPRLVPVTGEPARPEGPLGLVGEEPAWPPVPDGTVLITDGTGAAQLDGRATVPRLVPVTGEPARPDGPSGLADGGTAWPPAPDGTVLITGGTGALAAETARHLVTRHGVRRLLLVSRRGADAPGATALAAELTGLGAGTEVRACDVADRDAVRRLLAGIPAEHPLTCVVHTAGVLDDGVLPAQTPERIDAVLRPKADAAVHLDALTREAGTPVSLVLFSSVSGVLGSAGQAGYAAANAFLDALAVRRRADGHHALSLGWGWWTGAGMADGLGGADAARIRRSGIAPVDTRTALGLLDRALARPEPALLPVRLDLPALRSAARDGMAPPEVLRDLAGEPAAPAGGPGADDRDRSPASPGPTAAEALVERLARRSAPERTALLLDLVRTEVAAVLGHGDRGAVGAGRSLKEAGFDSLTAVDLRNRLTARTGLRLPATLVFDHPTPLALAELLLAELDEAAAAAGPAADDLSTALDRLERSLMAATADGPGRARAAERLRGLLAGLTAGSPSGPAAAGRAAAPGGELVADRLESASDDELFDLFDSDFR</sequence>
<dbReference type="SUPFAM" id="SSF52151">
    <property type="entry name" value="FabD/lysophospholipase-like"/>
    <property type="match status" value="1"/>
</dbReference>
<dbReference type="InterPro" id="IPR036736">
    <property type="entry name" value="ACP-like_sf"/>
</dbReference>
<comment type="caution">
    <text evidence="15">The sequence shown here is derived from an EMBL/GenBank/DDBJ whole genome shotgun (WGS) entry which is preliminary data.</text>
</comment>
<dbReference type="Gene3D" id="3.10.129.110">
    <property type="entry name" value="Polyketide synthase dehydratase"/>
    <property type="match status" value="1"/>
</dbReference>
<dbReference type="SMART" id="SM01294">
    <property type="entry name" value="PKS_PP_betabranch"/>
    <property type="match status" value="1"/>
</dbReference>
<dbReference type="Gene3D" id="3.30.70.3290">
    <property type="match status" value="1"/>
</dbReference>
<dbReference type="Gene3D" id="3.40.50.720">
    <property type="entry name" value="NAD(P)-binding Rossmann-like Domain"/>
    <property type="match status" value="1"/>
</dbReference>
<dbReference type="SUPFAM" id="SSF47336">
    <property type="entry name" value="ACP-like"/>
    <property type="match status" value="1"/>
</dbReference>
<dbReference type="Pfam" id="PF22953">
    <property type="entry name" value="SpnB_Rossmann"/>
    <property type="match status" value="1"/>
</dbReference>
<dbReference type="SUPFAM" id="SSF51735">
    <property type="entry name" value="NAD(P)-binding Rossmann-fold domains"/>
    <property type="match status" value="2"/>
</dbReference>
<dbReference type="InterPro" id="IPR020806">
    <property type="entry name" value="PKS_PP-bd"/>
</dbReference>
<comment type="cofactor">
    <cofactor evidence="1">
        <name>pantetheine 4'-phosphate</name>
        <dbReference type="ChEBI" id="CHEBI:47942"/>
    </cofactor>
</comment>
<dbReference type="InterPro" id="IPR020807">
    <property type="entry name" value="PKS_DH"/>
</dbReference>
<dbReference type="GO" id="GO:0031177">
    <property type="term" value="F:phosphopantetheine binding"/>
    <property type="evidence" value="ECO:0007669"/>
    <property type="project" value="InterPro"/>
</dbReference>
<dbReference type="PANTHER" id="PTHR43775:SF51">
    <property type="entry name" value="INACTIVE PHENOLPHTHIOCEROL SYNTHESIS POLYKETIDE SYNTHASE TYPE I PKS1-RELATED"/>
    <property type="match status" value="1"/>
</dbReference>
<feature type="region of interest" description="Disordered" evidence="10">
    <location>
        <begin position="1467"/>
        <end position="1490"/>
    </location>
</feature>
<dbReference type="EMBL" id="LGUI01000004">
    <property type="protein sequence ID" value="PNE32969.1"/>
    <property type="molecule type" value="Genomic_DNA"/>
</dbReference>
<dbReference type="InterPro" id="IPR013968">
    <property type="entry name" value="PKS_KR"/>
</dbReference>
<dbReference type="InterPro" id="IPR055123">
    <property type="entry name" value="SpnB-like_Rossmann"/>
</dbReference>
<dbReference type="CDD" id="cd08956">
    <property type="entry name" value="KR_3_FAS_SDR_x"/>
    <property type="match status" value="1"/>
</dbReference>
<dbReference type="OrthoDB" id="9778690at2"/>
<keyword evidence="4" id="KW-0597">Phosphoprotein</keyword>
<dbReference type="FunFam" id="3.40.47.10:FF:000019">
    <property type="entry name" value="Polyketide synthase type I"/>
    <property type="match status" value="1"/>
</dbReference>
<feature type="active site" description="Proton donor; for dehydratase activity" evidence="9">
    <location>
        <position position="1142"/>
    </location>
</feature>
<keyword evidence="8" id="KW-0012">Acyltransferase</keyword>
<organism evidence="15 16">
    <name type="scientific">Streptomyces eurocidicus</name>
    <name type="common">Streptoverticillium eurocidicus</name>
    <dbReference type="NCBI Taxonomy" id="66423"/>
    <lineage>
        <taxon>Bacteria</taxon>
        <taxon>Bacillati</taxon>
        <taxon>Actinomycetota</taxon>
        <taxon>Actinomycetes</taxon>
        <taxon>Kitasatosporales</taxon>
        <taxon>Streptomycetaceae</taxon>
        <taxon>Streptomyces</taxon>
    </lineage>
</organism>
<evidence type="ECO:0000256" key="9">
    <source>
        <dbReference type="PROSITE-ProRule" id="PRU01363"/>
    </source>
</evidence>
<dbReference type="InterPro" id="IPR036291">
    <property type="entry name" value="NAD(P)-bd_dom_sf"/>
</dbReference>
<dbReference type="InterPro" id="IPR014031">
    <property type="entry name" value="Ketoacyl_synth_C"/>
</dbReference>
<dbReference type="Gene3D" id="1.10.1200.10">
    <property type="entry name" value="ACP-like"/>
    <property type="match status" value="1"/>
</dbReference>
<dbReference type="SMART" id="SM00825">
    <property type="entry name" value="PKS_KS"/>
    <property type="match status" value="1"/>
</dbReference>